<sequence>MKNQCATRYITSDTLKQLEAYGLISLETDGLIKKKFGKHTRLCYLAKPLKSALLMS</sequence>
<keyword evidence="2" id="KW-1185">Reference proteome</keyword>
<dbReference type="EMBL" id="FOSP01000001">
    <property type="protein sequence ID" value="SFK12317.1"/>
    <property type="molecule type" value="Genomic_DNA"/>
</dbReference>
<name>A0A1I3WZH7_9PROT</name>
<reference evidence="2" key="1">
    <citation type="submission" date="2016-10" db="EMBL/GenBank/DDBJ databases">
        <authorList>
            <person name="Varghese N."/>
            <person name="Submissions S."/>
        </authorList>
    </citation>
    <scope>NUCLEOTIDE SEQUENCE [LARGE SCALE GENOMIC DNA]</scope>
    <source>
        <strain evidence="2">Nm69</strain>
    </source>
</reference>
<dbReference type="Proteomes" id="UP000199533">
    <property type="component" value="Unassembled WGS sequence"/>
</dbReference>
<evidence type="ECO:0000313" key="2">
    <source>
        <dbReference type="Proteomes" id="UP000199533"/>
    </source>
</evidence>
<proteinExistence type="predicted"/>
<dbReference type="STRING" id="52441.SAMN05216302_100126"/>
<evidence type="ECO:0000313" key="1">
    <source>
        <dbReference type="EMBL" id="SFK12317.1"/>
    </source>
</evidence>
<organism evidence="1 2">
    <name type="scientific">Nitrosomonas aestuarii</name>
    <dbReference type="NCBI Taxonomy" id="52441"/>
    <lineage>
        <taxon>Bacteria</taxon>
        <taxon>Pseudomonadati</taxon>
        <taxon>Pseudomonadota</taxon>
        <taxon>Betaproteobacteria</taxon>
        <taxon>Nitrosomonadales</taxon>
        <taxon>Nitrosomonadaceae</taxon>
        <taxon>Nitrosomonas</taxon>
    </lineage>
</organism>
<protein>
    <submittedName>
        <fullName evidence="1">Uncharacterized protein</fullName>
    </submittedName>
</protein>
<dbReference type="AlphaFoldDB" id="A0A1I3WZH7"/>
<accession>A0A1I3WZH7</accession>
<gene>
    <name evidence="1" type="ORF">SAMN05216302_100126</name>
</gene>